<dbReference type="Proteomes" id="UP000053342">
    <property type="component" value="Unassembled WGS sequence"/>
</dbReference>
<gene>
    <name evidence="4" type="ORF">PV06_01546</name>
</gene>
<dbReference type="SMART" id="SM00135">
    <property type="entry name" value="LY"/>
    <property type="match status" value="2"/>
</dbReference>
<evidence type="ECO:0000313" key="4">
    <source>
        <dbReference type="EMBL" id="KIW45835.1"/>
    </source>
</evidence>
<evidence type="ECO:0008006" key="6">
    <source>
        <dbReference type="Google" id="ProtNLM"/>
    </source>
</evidence>
<dbReference type="PANTHER" id="PTHR48075:SF3">
    <property type="entry name" value="3-HYDROXYACYL-COA DEHYDROGENASE"/>
    <property type="match status" value="1"/>
</dbReference>
<dbReference type="RefSeq" id="XP_016266051.1">
    <property type="nucleotide sequence ID" value="XM_016402154.1"/>
</dbReference>
<dbReference type="InterPro" id="IPR008927">
    <property type="entry name" value="6-PGluconate_DH-like_C_sf"/>
</dbReference>
<dbReference type="InterPro" id="IPR011042">
    <property type="entry name" value="6-blade_b-propeller_TolB-like"/>
</dbReference>
<evidence type="ECO:0000259" key="2">
    <source>
        <dbReference type="Pfam" id="PF00725"/>
    </source>
</evidence>
<reference evidence="4 5" key="1">
    <citation type="submission" date="2015-01" db="EMBL/GenBank/DDBJ databases">
        <title>The Genome Sequence of Exophiala oligosperma CBS72588.</title>
        <authorList>
            <consortium name="The Broad Institute Genomics Platform"/>
            <person name="Cuomo C."/>
            <person name="de Hoog S."/>
            <person name="Gorbushina A."/>
            <person name="Stielow B."/>
            <person name="Teixiera M."/>
            <person name="Abouelleil A."/>
            <person name="Chapman S.B."/>
            <person name="Priest M."/>
            <person name="Young S.K."/>
            <person name="Wortman J."/>
            <person name="Nusbaum C."/>
            <person name="Birren B."/>
        </authorList>
    </citation>
    <scope>NUCLEOTIDE SEQUENCE [LARGE SCALE GENOMIC DNA]</scope>
    <source>
        <strain evidence="4 5">CBS 72588</strain>
    </source>
</reference>
<dbReference type="AlphaFoldDB" id="A0A0D2DTH9"/>
<keyword evidence="1" id="KW-0560">Oxidoreductase</keyword>
<dbReference type="InterPro" id="IPR006108">
    <property type="entry name" value="3HC_DH_C"/>
</dbReference>
<dbReference type="STRING" id="215243.A0A0D2DTH9"/>
<sequence length="611" mass="67789">MTWQPPTNWESRPVCVLGGGVLGRRIAACFVAAGHHVRIRDPTEKSRCDAVKYIKDEISSFTTLSGRRAGTWEAVEDFAAGVKDTWLVFEAVPEILALKENTFADLETYAPDDCILASNSSSYKSGELLGKVNDETKKRVLNTHYMMPPEAVIVELMTSGYTYPEIFPFLVDRHKEAGLHPVVALKESTGFIFNRIWAAIKREVLSVLAEGVSTPEVIDGIWIEQYVNRQVGPWQVKMMDSVGLDTVEHIEKHYIDDRKLPDYHLKWLQDNYISSGKLGQKSAGKGGLYAAPAPGSQTRLLLLNIGLAEPLKEKTADQIMHSGQILAYTVENKGSRPVELAGSLPNPDGIDVASSTKRMYWTNMGNPKANDGSVQSANLDGSDVQMVVRPGQVHTPKQLTIDQSANKLYFCDREGLRVMRCDLDGRNLETIYQSGDWEKEPEKKANGLYWPVGVAISKKLNKFFWTQKGHSKANEGRIFSASLDLPSGTTPSNRQDVEIVIDGLPECIDLEYEDEDGVLYWTDRGEIPYGNTLNKKQIAGEAPSAEGKLGRQIIAQGLGEGIGLRLDKVNDCLYVADMSGHVWKCSTDYGLKEKILEGATHAYTGLCFYKF</sequence>
<dbReference type="SUPFAM" id="SSF48179">
    <property type="entry name" value="6-phosphogluconate dehydrogenase C-terminal domain-like"/>
    <property type="match status" value="1"/>
</dbReference>
<dbReference type="InterPro" id="IPR006176">
    <property type="entry name" value="3-OHacyl-CoA_DH_NAD-bd"/>
</dbReference>
<dbReference type="Gene3D" id="3.40.50.720">
    <property type="entry name" value="NAD(P)-binding Rossmann-like Domain"/>
    <property type="match status" value="1"/>
</dbReference>
<organism evidence="4 5">
    <name type="scientific">Exophiala oligosperma</name>
    <dbReference type="NCBI Taxonomy" id="215243"/>
    <lineage>
        <taxon>Eukaryota</taxon>
        <taxon>Fungi</taxon>
        <taxon>Dikarya</taxon>
        <taxon>Ascomycota</taxon>
        <taxon>Pezizomycotina</taxon>
        <taxon>Eurotiomycetes</taxon>
        <taxon>Chaetothyriomycetidae</taxon>
        <taxon>Chaetothyriales</taxon>
        <taxon>Herpotrichiellaceae</taxon>
        <taxon>Exophiala</taxon>
    </lineage>
</organism>
<dbReference type="Pfam" id="PF00725">
    <property type="entry name" value="3HCDH"/>
    <property type="match status" value="1"/>
</dbReference>
<dbReference type="SUPFAM" id="SSF51735">
    <property type="entry name" value="NAD(P)-binding Rossmann-fold domains"/>
    <property type="match status" value="1"/>
</dbReference>
<dbReference type="Pfam" id="PF02737">
    <property type="entry name" value="3HCDH_N"/>
    <property type="match status" value="1"/>
</dbReference>
<feature type="domain" description="3-hydroxyacyl-CoA dehydrogenase NAD binding" evidence="3">
    <location>
        <begin position="14"/>
        <end position="187"/>
    </location>
</feature>
<name>A0A0D2DTH9_9EURO</name>
<dbReference type="Gene3D" id="1.10.1040.10">
    <property type="entry name" value="N-(1-d-carboxylethyl)-l-norvaline Dehydrogenase, domain 2"/>
    <property type="match status" value="1"/>
</dbReference>
<evidence type="ECO:0000259" key="3">
    <source>
        <dbReference type="Pfam" id="PF02737"/>
    </source>
</evidence>
<evidence type="ECO:0000256" key="1">
    <source>
        <dbReference type="ARBA" id="ARBA00023002"/>
    </source>
</evidence>
<dbReference type="SUPFAM" id="SSF63825">
    <property type="entry name" value="YWTD domain"/>
    <property type="match status" value="1"/>
</dbReference>
<dbReference type="EMBL" id="KN847333">
    <property type="protein sequence ID" value="KIW45835.1"/>
    <property type="molecule type" value="Genomic_DNA"/>
</dbReference>
<dbReference type="GO" id="GO:0016616">
    <property type="term" value="F:oxidoreductase activity, acting on the CH-OH group of donors, NAD or NADP as acceptor"/>
    <property type="evidence" value="ECO:0007669"/>
    <property type="project" value="InterPro"/>
</dbReference>
<protein>
    <recommendedName>
        <fullName evidence="6">3-hydroxyacyl-CoA dehydrogenase NAD binding domain-containing protein</fullName>
    </recommendedName>
</protein>
<accession>A0A0D2DTH9</accession>
<dbReference type="VEuPathDB" id="FungiDB:PV06_01546"/>
<dbReference type="PANTHER" id="PTHR48075">
    <property type="entry name" value="3-HYDROXYACYL-COA DEHYDROGENASE FAMILY PROTEIN"/>
    <property type="match status" value="1"/>
</dbReference>
<dbReference type="InterPro" id="IPR013328">
    <property type="entry name" value="6PGD_dom2"/>
</dbReference>
<dbReference type="Gene3D" id="2.120.10.30">
    <property type="entry name" value="TolB, C-terminal domain"/>
    <property type="match status" value="2"/>
</dbReference>
<dbReference type="OrthoDB" id="5958943at2759"/>
<dbReference type="InterPro" id="IPR036291">
    <property type="entry name" value="NAD(P)-bd_dom_sf"/>
</dbReference>
<dbReference type="GO" id="GO:0070403">
    <property type="term" value="F:NAD+ binding"/>
    <property type="evidence" value="ECO:0007669"/>
    <property type="project" value="InterPro"/>
</dbReference>
<dbReference type="GO" id="GO:0006631">
    <property type="term" value="P:fatty acid metabolic process"/>
    <property type="evidence" value="ECO:0007669"/>
    <property type="project" value="InterPro"/>
</dbReference>
<evidence type="ECO:0000313" key="5">
    <source>
        <dbReference type="Proteomes" id="UP000053342"/>
    </source>
</evidence>
<feature type="domain" description="3-hydroxyacyl-CoA dehydrogenase C-terminal" evidence="2">
    <location>
        <begin position="190"/>
        <end position="283"/>
    </location>
</feature>
<dbReference type="InterPro" id="IPR000033">
    <property type="entry name" value="LDLR_classB_rpt"/>
</dbReference>
<dbReference type="GeneID" id="27353620"/>
<dbReference type="HOGENOM" id="CLU_031652_0_0_1"/>
<keyword evidence="5" id="KW-1185">Reference proteome</keyword>
<dbReference type="PROSITE" id="PS51120">
    <property type="entry name" value="LDLRB"/>
    <property type="match status" value="1"/>
</dbReference>
<proteinExistence type="predicted"/>